<dbReference type="AlphaFoldDB" id="A0AAV4Q7R0"/>
<comment type="caution">
    <text evidence="1">The sequence shown here is derived from an EMBL/GenBank/DDBJ whole genome shotgun (WGS) entry which is preliminary data.</text>
</comment>
<dbReference type="Proteomes" id="UP001054945">
    <property type="component" value="Unassembled WGS sequence"/>
</dbReference>
<organism evidence="1 2">
    <name type="scientific">Caerostris extrusa</name>
    <name type="common">Bark spider</name>
    <name type="synonym">Caerostris bankana</name>
    <dbReference type="NCBI Taxonomy" id="172846"/>
    <lineage>
        <taxon>Eukaryota</taxon>
        <taxon>Metazoa</taxon>
        <taxon>Ecdysozoa</taxon>
        <taxon>Arthropoda</taxon>
        <taxon>Chelicerata</taxon>
        <taxon>Arachnida</taxon>
        <taxon>Araneae</taxon>
        <taxon>Araneomorphae</taxon>
        <taxon>Entelegynae</taxon>
        <taxon>Araneoidea</taxon>
        <taxon>Araneidae</taxon>
        <taxon>Caerostris</taxon>
    </lineage>
</organism>
<sequence length="73" mass="8229">MSFSSMTFDQAMNDPNLIYLHQLQSSKGTEEPTSSGSFLLIALQERRSLSLIGAIRFRPQQREADAPVNERTN</sequence>
<dbReference type="EMBL" id="BPLR01005804">
    <property type="protein sequence ID" value="GIY05095.1"/>
    <property type="molecule type" value="Genomic_DNA"/>
</dbReference>
<gene>
    <name evidence="1" type="ORF">CEXT_399711</name>
</gene>
<keyword evidence="2" id="KW-1185">Reference proteome</keyword>
<evidence type="ECO:0000313" key="2">
    <source>
        <dbReference type="Proteomes" id="UP001054945"/>
    </source>
</evidence>
<reference evidence="1 2" key="1">
    <citation type="submission" date="2021-06" db="EMBL/GenBank/DDBJ databases">
        <title>Caerostris extrusa draft genome.</title>
        <authorList>
            <person name="Kono N."/>
            <person name="Arakawa K."/>
        </authorList>
    </citation>
    <scope>NUCLEOTIDE SEQUENCE [LARGE SCALE GENOMIC DNA]</scope>
</reference>
<name>A0AAV4Q7R0_CAEEX</name>
<evidence type="ECO:0000313" key="1">
    <source>
        <dbReference type="EMBL" id="GIY05095.1"/>
    </source>
</evidence>
<proteinExistence type="predicted"/>
<accession>A0AAV4Q7R0</accession>
<protein>
    <submittedName>
        <fullName evidence="1">Uncharacterized protein</fullName>
    </submittedName>
</protein>